<evidence type="ECO:0000313" key="3">
    <source>
        <dbReference type="Proteomes" id="UP000823771"/>
    </source>
</evidence>
<proteinExistence type="predicted"/>
<dbReference type="Pfam" id="PF08522">
    <property type="entry name" value="BT_3987-like_N"/>
    <property type="match status" value="1"/>
</dbReference>
<reference evidence="2" key="2">
    <citation type="journal article" date="2021" name="PeerJ">
        <title>Extensive microbial diversity within the chicken gut microbiome revealed by metagenomics and culture.</title>
        <authorList>
            <person name="Gilroy R."/>
            <person name="Ravi A."/>
            <person name="Getino M."/>
            <person name="Pursley I."/>
            <person name="Horton D.L."/>
            <person name="Alikhan N.F."/>
            <person name="Baker D."/>
            <person name="Gharbi K."/>
            <person name="Hall N."/>
            <person name="Watson M."/>
            <person name="Adriaenssens E.M."/>
            <person name="Foster-Nyarko E."/>
            <person name="Jarju S."/>
            <person name="Secka A."/>
            <person name="Antonio M."/>
            <person name="Oren A."/>
            <person name="Chaudhuri R.R."/>
            <person name="La Ragione R."/>
            <person name="Hildebrand F."/>
            <person name="Pallen M.J."/>
        </authorList>
    </citation>
    <scope>NUCLEOTIDE SEQUENCE</scope>
    <source>
        <strain evidence="2">2478</strain>
    </source>
</reference>
<comment type="caution">
    <text evidence="2">The sequence shown here is derived from an EMBL/GenBank/DDBJ whole genome shotgun (WGS) entry which is preliminary data.</text>
</comment>
<accession>A0A9D9IRA5</accession>
<protein>
    <submittedName>
        <fullName evidence="2">DUF1735 domain-containing protein</fullName>
    </submittedName>
</protein>
<evidence type="ECO:0000259" key="1">
    <source>
        <dbReference type="Pfam" id="PF08522"/>
    </source>
</evidence>
<name>A0A9D9IRA5_9BACT</name>
<dbReference type="Gene3D" id="2.60.40.1740">
    <property type="entry name" value="hypothetical protein (bacova_03559)"/>
    <property type="match status" value="1"/>
</dbReference>
<feature type="domain" description="BT-3987-like N-terminal" evidence="1">
    <location>
        <begin position="40"/>
        <end position="147"/>
    </location>
</feature>
<organism evidence="2 3">
    <name type="scientific">Candidatus Cryptobacteroides excrementipullorum</name>
    <dbReference type="NCBI Taxonomy" id="2840761"/>
    <lineage>
        <taxon>Bacteria</taxon>
        <taxon>Pseudomonadati</taxon>
        <taxon>Bacteroidota</taxon>
        <taxon>Bacteroidia</taxon>
        <taxon>Bacteroidales</taxon>
        <taxon>Candidatus Cryptobacteroides</taxon>
    </lineage>
</organism>
<dbReference type="AlphaFoldDB" id="A0A9D9IRA5"/>
<dbReference type="InterPro" id="IPR008979">
    <property type="entry name" value="Galactose-bd-like_sf"/>
</dbReference>
<reference evidence="2" key="1">
    <citation type="submission" date="2020-10" db="EMBL/GenBank/DDBJ databases">
        <authorList>
            <person name="Gilroy R."/>
        </authorList>
    </citation>
    <scope>NUCLEOTIDE SEQUENCE</scope>
    <source>
        <strain evidence="2">2478</strain>
    </source>
</reference>
<dbReference type="PROSITE" id="PS51257">
    <property type="entry name" value="PROKAR_LIPOPROTEIN"/>
    <property type="match status" value="1"/>
</dbReference>
<dbReference type="InterPro" id="IPR013728">
    <property type="entry name" value="BT_3987-like_N"/>
</dbReference>
<sequence>MTRYCMLACAAVFAVACSEKETSPELSEPAVIAMQNAGSEPQKIELYDSGSVSEAKAQFRVEAESISDKTLNITFRAEPLKVEEYNAEHGTDYKMAPSECYDMAGAEVLLPRYNTVSSTAEVTVSTAGIPDSETYLLPVVIDKVSGDEDVTVDSGKDAIYIIIKKYVLKEPVLLNRSGWEVIYCDSEANESMYNGYPYGPVKYILDNEGNTWWNYNTSTKAPFTFVIDLKEEIYVKKIRLTARPDTGDNKFKTRGAPRNVDFAFASSISGTGPDAVNGDYSDFEVFTDLEQFRSRLNFTGDITLGGLYRCRYIKVRYNGAWKNADSGAPDYISETGTYNAGMLAEFEALGYTDSPYE</sequence>
<dbReference type="Gene3D" id="2.60.120.260">
    <property type="entry name" value="Galactose-binding domain-like"/>
    <property type="match status" value="1"/>
</dbReference>
<gene>
    <name evidence="2" type="ORF">IAB80_00065</name>
</gene>
<dbReference type="EMBL" id="JADILZ010000001">
    <property type="protein sequence ID" value="MBO8477292.1"/>
    <property type="molecule type" value="Genomic_DNA"/>
</dbReference>
<dbReference type="Proteomes" id="UP000823771">
    <property type="component" value="Unassembled WGS sequence"/>
</dbReference>
<evidence type="ECO:0000313" key="2">
    <source>
        <dbReference type="EMBL" id="MBO8477292.1"/>
    </source>
</evidence>
<dbReference type="SUPFAM" id="SSF49785">
    <property type="entry name" value="Galactose-binding domain-like"/>
    <property type="match status" value="2"/>
</dbReference>